<dbReference type="AlphaFoldDB" id="A0A7S3FC28"/>
<sequence>MDMVEHCVSSRWGFTCFSEAQPRGFRVESLNAARIRRLGARGIMVGAGFYFGREVLRDALALPRLAKNGDVGRATLPTAIPSQAEPLVLEDEEATTWPSDGVGDKVSDMADKAVESKESMSSAPSSSAKFTQEASRSDLL</sequence>
<organism evidence="2">
    <name type="scientific">Haptolina ericina</name>
    <dbReference type="NCBI Taxonomy" id="156174"/>
    <lineage>
        <taxon>Eukaryota</taxon>
        <taxon>Haptista</taxon>
        <taxon>Haptophyta</taxon>
        <taxon>Prymnesiophyceae</taxon>
        <taxon>Prymnesiales</taxon>
        <taxon>Prymnesiaceae</taxon>
        <taxon>Haptolina</taxon>
    </lineage>
</organism>
<evidence type="ECO:0000256" key="1">
    <source>
        <dbReference type="SAM" id="MobiDB-lite"/>
    </source>
</evidence>
<feature type="compositionally biased region" description="Basic and acidic residues" evidence="1">
    <location>
        <begin position="102"/>
        <end position="118"/>
    </location>
</feature>
<feature type="compositionally biased region" description="Low complexity" evidence="1">
    <location>
        <begin position="119"/>
        <end position="129"/>
    </location>
</feature>
<gene>
    <name evidence="2" type="ORF">HERI1096_LOCUS30627</name>
</gene>
<dbReference type="EMBL" id="HBHX01055567">
    <property type="protein sequence ID" value="CAE0135264.1"/>
    <property type="molecule type" value="Transcribed_RNA"/>
</dbReference>
<feature type="region of interest" description="Disordered" evidence="1">
    <location>
        <begin position="82"/>
        <end position="140"/>
    </location>
</feature>
<protein>
    <submittedName>
        <fullName evidence="2">Uncharacterized protein</fullName>
    </submittedName>
</protein>
<proteinExistence type="predicted"/>
<name>A0A7S3FC28_9EUKA</name>
<evidence type="ECO:0000313" key="2">
    <source>
        <dbReference type="EMBL" id="CAE0135264.1"/>
    </source>
</evidence>
<reference evidence="2" key="1">
    <citation type="submission" date="2021-01" db="EMBL/GenBank/DDBJ databases">
        <authorList>
            <person name="Corre E."/>
            <person name="Pelletier E."/>
            <person name="Niang G."/>
            <person name="Scheremetjew M."/>
            <person name="Finn R."/>
            <person name="Kale V."/>
            <person name="Holt S."/>
            <person name="Cochrane G."/>
            <person name="Meng A."/>
            <person name="Brown T."/>
            <person name="Cohen L."/>
        </authorList>
    </citation>
    <scope>NUCLEOTIDE SEQUENCE</scope>
    <source>
        <strain evidence="2">CCMP281</strain>
    </source>
</reference>
<accession>A0A7S3FC28</accession>